<reference evidence="1" key="1">
    <citation type="journal article" date="2021" name="PeerJ">
        <title>Extensive microbial diversity within the chicken gut microbiome revealed by metagenomics and culture.</title>
        <authorList>
            <person name="Gilroy R."/>
            <person name="Ravi A."/>
            <person name="Getino M."/>
            <person name="Pursley I."/>
            <person name="Horton D.L."/>
            <person name="Alikhan N.F."/>
            <person name="Baker D."/>
            <person name="Gharbi K."/>
            <person name="Hall N."/>
            <person name="Watson M."/>
            <person name="Adriaenssens E.M."/>
            <person name="Foster-Nyarko E."/>
            <person name="Jarju S."/>
            <person name="Secka A."/>
            <person name="Antonio M."/>
            <person name="Oren A."/>
            <person name="Chaudhuri R.R."/>
            <person name="La Ragione R."/>
            <person name="Hildebrand F."/>
            <person name="Pallen M.J."/>
        </authorList>
    </citation>
    <scope>NUCLEOTIDE SEQUENCE</scope>
    <source>
        <strain evidence="1">ChiGjej1B1-1692</strain>
    </source>
</reference>
<evidence type="ECO:0008006" key="3">
    <source>
        <dbReference type="Google" id="ProtNLM"/>
    </source>
</evidence>
<reference evidence="1" key="2">
    <citation type="submission" date="2021-04" db="EMBL/GenBank/DDBJ databases">
        <authorList>
            <person name="Gilroy R."/>
        </authorList>
    </citation>
    <scope>NUCLEOTIDE SEQUENCE</scope>
    <source>
        <strain evidence="1">ChiGjej1B1-1692</strain>
    </source>
</reference>
<dbReference type="Gene3D" id="3.40.50.1000">
    <property type="entry name" value="HAD superfamily/HAD-like"/>
    <property type="match status" value="1"/>
</dbReference>
<organism evidence="1 2">
    <name type="scientific">Candidatus Mediterraneibacter faecigallinarum</name>
    <dbReference type="NCBI Taxonomy" id="2838669"/>
    <lineage>
        <taxon>Bacteria</taxon>
        <taxon>Bacillati</taxon>
        <taxon>Bacillota</taxon>
        <taxon>Clostridia</taxon>
        <taxon>Lachnospirales</taxon>
        <taxon>Lachnospiraceae</taxon>
        <taxon>Mediterraneibacter</taxon>
    </lineage>
</organism>
<dbReference type="Gene3D" id="1.10.150.400">
    <property type="match status" value="1"/>
</dbReference>
<protein>
    <recommendedName>
        <fullName evidence="3">HAD family hydrolase</fullName>
    </recommendedName>
</protein>
<name>A0A9D2SYL9_9FIRM</name>
<dbReference type="EMBL" id="DWWK01000118">
    <property type="protein sequence ID" value="HJC38926.1"/>
    <property type="molecule type" value="Genomic_DNA"/>
</dbReference>
<sequence length="653" mass="75498">LDLRRESSGAAGRLRCFAALAWWNLSYYLLGRKELRCPVKYGYYERKRQVLTEPEGAEPEEPEKLIERLGRYDIISFDIFDTLLLRPFSDPTELFYLLDIRFSYLDLHRIRRETEAAVRKKSGRTYGGEVSLAEIWAELERVTGIPAEEGMEAELELERKYCTANPYFLPVLEALSKRKKKIVVTSDMYLGRDFLKKLLEEKGLGVFDGYYISSENRASKHEGGLYRIVREETGGQDSDAGYVHVGDNVHSDIRMAGKAGFAAFLYPNPQKSGNPYRPMDMSPMTGAMYRGIVNIRFHAERKKYNSFYKYGYIYGGILALGYCQFIHRYVKERKIDRIWFLARDGEILKKVYDLLYPEEDTAYVLWSRNVSARLLSDVYRYDFFQRFLFQKINQGYSMERIFSSMGLEALLEEACREMNCGRKERLTEDLARRCRDHLVSVWGSVSSIYEEERQAAGRYLKKLADGCSSAAAVDIGWAGSGAAALDRMMEQILHIPFRVYGLAAGTNTAHNLSPDASEGFFFSGRMESYLFSQQKNRDLWKFHDLNRKHNLYMELLFTSPSPSLKGFGTGADKETVFRFGRKEGHESEIRQIQEGIMDYVRDYQRFFGEFLSDGIGEISGRDAYAPLLLFLGDRRAQRELEASFRWDTDQNVE</sequence>
<accession>A0A9D2SYL9</accession>
<gene>
    <name evidence="1" type="ORF">H9757_07685</name>
</gene>
<dbReference type="InterPro" id="IPR023214">
    <property type="entry name" value="HAD_sf"/>
</dbReference>
<dbReference type="SUPFAM" id="SSF56784">
    <property type="entry name" value="HAD-like"/>
    <property type="match status" value="1"/>
</dbReference>
<dbReference type="Proteomes" id="UP000823894">
    <property type="component" value="Unassembled WGS sequence"/>
</dbReference>
<dbReference type="AlphaFoldDB" id="A0A9D2SYL9"/>
<comment type="caution">
    <text evidence="1">The sequence shown here is derived from an EMBL/GenBank/DDBJ whole genome shotgun (WGS) entry which is preliminary data.</text>
</comment>
<dbReference type="InterPro" id="IPR036412">
    <property type="entry name" value="HAD-like_sf"/>
</dbReference>
<proteinExistence type="predicted"/>
<evidence type="ECO:0000313" key="2">
    <source>
        <dbReference type="Proteomes" id="UP000823894"/>
    </source>
</evidence>
<evidence type="ECO:0000313" key="1">
    <source>
        <dbReference type="EMBL" id="HJC38926.1"/>
    </source>
</evidence>
<feature type="non-terminal residue" evidence="1">
    <location>
        <position position="1"/>
    </location>
</feature>